<dbReference type="Pfam" id="PF26130">
    <property type="entry name" value="PB1-like"/>
    <property type="match status" value="1"/>
</dbReference>
<keyword evidence="5" id="KW-1185">Reference proteome</keyword>
<dbReference type="InterPro" id="IPR058594">
    <property type="entry name" value="PB1-like_dom_pln"/>
</dbReference>
<accession>G7L718</accession>
<proteinExistence type="predicted"/>
<feature type="region of interest" description="Disordered" evidence="1">
    <location>
        <begin position="122"/>
        <end position="148"/>
    </location>
</feature>
<reference evidence="4" key="3">
    <citation type="submission" date="2015-04" db="UniProtKB">
        <authorList>
            <consortium name="EnsemblPlants"/>
        </authorList>
    </citation>
    <scope>IDENTIFICATION</scope>
    <source>
        <strain evidence="4">cv. Jemalong A17</strain>
    </source>
</reference>
<evidence type="ECO:0000313" key="5">
    <source>
        <dbReference type="Proteomes" id="UP000002051"/>
    </source>
</evidence>
<evidence type="ECO:0000313" key="3">
    <source>
        <dbReference type="EMBL" id="AET03435.2"/>
    </source>
</evidence>
<dbReference type="HOGENOM" id="CLU_535748_0_0_1"/>
<organism evidence="3 5">
    <name type="scientific">Medicago truncatula</name>
    <name type="common">Barrel medic</name>
    <name type="synonym">Medicago tribuloides</name>
    <dbReference type="NCBI Taxonomy" id="3880"/>
    <lineage>
        <taxon>Eukaryota</taxon>
        <taxon>Viridiplantae</taxon>
        <taxon>Streptophyta</taxon>
        <taxon>Embryophyta</taxon>
        <taxon>Tracheophyta</taxon>
        <taxon>Spermatophyta</taxon>
        <taxon>Magnoliopsida</taxon>
        <taxon>eudicotyledons</taxon>
        <taxon>Gunneridae</taxon>
        <taxon>Pentapetalae</taxon>
        <taxon>rosids</taxon>
        <taxon>fabids</taxon>
        <taxon>Fabales</taxon>
        <taxon>Fabaceae</taxon>
        <taxon>Papilionoideae</taxon>
        <taxon>50 kb inversion clade</taxon>
        <taxon>NPAAA clade</taxon>
        <taxon>Hologalegina</taxon>
        <taxon>IRL clade</taxon>
        <taxon>Trifolieae</taxon>
        <taxon>Medicago</taxon>
    </lineage>
</organism>
<feature type="compositionally biased region" description="Basic and acidic residues" evidence="1">
    <location>
        <begin position="1"/>
        <end position="14"/>
    </location>
</feature>
<feature type="domain" description="PB1-like" evidence="2">
    <location>
        <begin position="36"/>
        <end position="103"/>
    </location>
</feature>
<feature type="compositionally biased region" description="Acidic residues" evidence="1">
    <location>
        <begin position="123"/>
        <end position="142"/>
    </location>
</feature>
<dbReference type="EMBL" id="CM001224">
    <property type="protein sequence ID" value="AET03435.2"/>
    <property type="molecule type" value="Genomic_DNA"/>
</dbReference>
<feature type="region of interest" description="Disordered" evidence="1">
    <location>
        <begin position="1"/>
        <end position="25"/>
    </location>
</feature>
<accession>A0A0C3Y2E2</accession>
<dbReference type="EnsemblPlants" id="AET03435">
    <property type="protein sequence ID" value="AET03435"/>
    <property type="gene ID" value="MTR_8g070580"/>
</dbReference>
<protein>
    <recommendedName>
        <fullName evidence="2">PB1-like domain-containing protein</fullName>
    </recommendedName>
</protein>
<name>G7L718_MEDTR</name>
<gene>
    <name evidence="3" type="ordered locus">MTR_8g070580</name>
</gene>
<dbReference type="PaxDb" id="3880-AET03435"/>
<reference evidence="3 5" key="1">
    <citation type="journal article" date="2011" name="Nature">
        <title>The Medicago genome provides insight into the evolution of rhizobial symbioses.</title>
        <authorList>
            <person name="Young N.D."/>
            <person name="Debelle F."/>
            <person name="Oldroyd G.E."/>
            <person name="Geurts R."/>
            <person name="Cannon S.B."/>
            <person name="Udvardi M.K."/>
            <person name="Benedito V.A."/>
            <person name="Mayer K.F."/>
            <person name="Gouzy J."/>
            <person name="Schoof H."/>
            <person name="Van de Peer Y."/>
            <person name="Proost S."/>
            <person name="Cook D.R."/>
            <person name="Meyers B.C."/>
            <person name="Spannagl M."/>
            <person name="Cheung F."/>
            <person name="De Mita S."/>
            <person name="Krishnakumar V."/>
            <person name="Gundlach H."/>
            <person name="Zhou S."/>
            <person name="Mudge J."/>
            <person name="Bharti A.K."/>
            <person name="Murray J.D."/>
            <person name="Naoumkina M.A."/>
            <person name="Rosen B."/>
            <person name="Silverstein K.A."/>
            <person name="Tang H."/>
            <person name="Rombauts S."/>
            <person name="Zhao P.X."/>
            <person name="Zhou P."/>
            <person name="Barbe V."/>
            <person name="Bardou P."/>
            <person name="Bechner M."/>
            <person name="Bellec A."/>
            <person name="Berger A."/>
            <person name="Berges H."/>
            <person name="Bidwell S."/>
            <person name="Bisseling T."/>
            <person name="Choisne N."/>
            <person name="Couloux A."/>
            <person name="Denny R."/>
            <person name="Deshpande S."/>
            <person name="Dai X."/>
            <person name="Doyle J.J."/>
            <person name="Dudez A.M."/>
            <person name="Farmer A.D."/>
            <person name="Fouteau S."/>
            <person name="Franken C."/>
            <person name="Gibelin C."/>
            <person name="Gish J."/>
            <person name="Goldstein S."/>
            <person name="Gonzalez A.J."/>
            <person name="Green P.J."/>
            <person name="Hallab A."/>
            <person name="Hartog M."/>
            <person name="Hua A."/>
            <person name="Humphray S.J."/>
            <person name="Jeong D.H."/>
            <person name="Jing Y."/>
            <person name="Jocker A."/>
            <person name="Kenton S.M."/>
            <person name="Kim D.J."/>
            <person name="Klee K."/>
            <person name="Lai H."/>
            <person name="Lang C."/>
            <person name="Lin S."/>
            <person name="Macmil S.L."/>
            <person name="Magdelenat G."/>
            <person name="Matthews L."/>
            <person name="McCorrison J."/>
            <person name="Monaghan E.L."/>
            <person name="Mun J.H."/>
            <person name="Najar F.Z."/>
            <person name="Nicholson C."/>
            <person name="Noirot C."/>
            <person name="O'Bleness M."/>
            <person name="Paule C.R."/>
            <person name="Poulain J."/>
            <person name="Prion F."/>
            <person name="Qin B."/>
            <person name="Qu C."/>
            <person name="Retzel E.F."/>
            <person name="Riddle C."/>
            <person name="Sallet E."/>
            <person name="Samain S."/>
            <person name="Samson N."/>
            <person name="Sanders I."/>
            <person name="Saurat O."/>
            <person name="Scarpelli C."/>
            <person name="Schiex T."/>
            <person name="Segurens B."/>
            <person name="Severin A.J."/>
            <person name="Sherrier D.J."/>
            <person name="Shi R."/>
            <person name="Sims S."/>
            <person name="Singer S.R."/>
            <person name="Sinharoy S."/>
            <person name="Sterck L."/>
            <person name="Viollet A."/>
            <person name="Wang B.B."/>
            <person name="Wang K."/>
            <person name="Wang M."/>
            <person name="Wang X."/>
            <person name="Warfsmann J."/>
            <person name="Weissenbach J."/>
            <person name="White D.D."/>
            <person name="White J.D."/>
            <person name="Wiley G.B."/>
            <person name="Wincker P."/>
            <person name="Xing Y."/>
            <person name="Yang L."/>
            <person name="Yao Z."/>
            <person name="Ying F."/>
            <person name="Zhai J."/>
            <person name="Zhou L."/>
            <person name="Zuber A."/>
            <person name="Denarie J."/>
            <person name="Dixon R.A."/>
            <person name="May G.D."/>
            <person name="Schwartz D.C."/>
            <person name="Rogers J."/>
            <person name="Quetier F."/>
            <person name="Town C.D."/>
            <person name="Roe B.A."/>
        </authorList>
    </citation>
    <scope>NUCLEOTIDE SEQUENCE [LARGE SCALE GENOMIC DNA]</scope>
    <source>
        <strain evidence="3">A17</strain>
        <strain evidence="4 5">cv. Jemalong A17</strain>
    </source>
</reference>
<dbReference type="PANTHER" id="PTHR31973">
    <property type="entry name" value="POLYPROTEIN, PUTATIVE-RELATED"/>
    <property type="match status" value="1"/>
</dbReference>
<sequence length="509" mass="57547">MKWVDKGANGKEADESSVARQDKNASEGETYEYGGMWDIYEVNLIDLDKLVRELGVKGDYKIWYVVPGRQLKDVLRLLKTDRDVVRFQNEYKAEESVTFYLEHLDITELDNICEDEVHKWVGDESESGTDSEYEGDESESESVDGVSLNDSNYNEDFDWTTVLLDQLINPKHAETSSVQTFVAGETSKNLDATTLSNFDDENGDSDNLESICSSEKDTGTGKQKISKFKLSDVITYVVGQIFTSVELLRTSVREFALQKRKNERKRIVVKGLDNCPFHMRFSKSELIKTSLVSKLVPIMKHTLHMKLKGLQASCKDKWGVMLRSYQIYRAKKKALKLIHGAIDEQYAHLRNYAEELMRSNPSVKIKCPLGVGGPIFERMYACKMTFGTYGRYLLATIGKDENNQTLPNAFAVVEVETKEVEKGNKLLARRMGQTRRIGQMLLTQMDHHLLSTLGHQLLATNMPTSVVTRPPVTSLNIVSNTPDASNNVPVTINIVNVTRTVTKNVTKKL</sequence>
<reference evidence="3 5" key="2">
    <citation type="journal article" date="2014" name="BMC Genomics">
        <title>An improved genome release (version Mt4.0) for the model legume Medicago truncatula.</title>
        <authorList>
            <person name="Tang H."/>
            <person name="Krishnakumar V."/>
            <person name="Bidwell S."/>
            <person name="Rosen B."/>
            <person name="Chan A."/>
            <person name="Zhou S."/>
            <person name="Gentzbittel L."/>
            <person name="Childs K.L."/>
            <person name="Yandell M."/>
            <person name="Gundlach H."/>
            <person name="Mayer K.F."/>
            <person name="Schwartz D.C."/>
            <person name="Town C.D."/>
        </authorList>
    </citation>
    <scope>GENOME REANNOTATION</scope>
    <source>
        <strain evidence="4 5">cv. Jemalong A17</strain>
    </source>
</reference>
<evidence type="ECO:0000313" key="4">
    <source>
        <dbReference type="EnsemblPlants" id="AET03435"/>
    </source>
</evidence>
<evidence type="ECO:0000259" key="2">
    <source>
        <dbReference type="Pfam" id="PF26130"/>
    </source>
</evidence>
<dbReference type="PANTHER" id="PTHR31973:SF196">
    <property type="entry name" value="SWIM-TYPE DOMAIN-CONTAINING PROTEIN"/>
    <property type="match status" value="1"/>
</dbReference>
<dbReference type="AlphaFoldDB" id="G7L718"/>
<dbReference type="Proteomes" id="UP000002051">
    <property type="component" value="Chromosome 8"/>
</dbReference>
<evidence type="ECO:0000256" key="1">
    <source>
        <dbReference type="SAM" id="MobiDB-lite"/>
    </source>
</evidence>